<protein>
    <submittedName>
        <fullName evidence="1">Uncharacterized protein</fullName>
    </submittedName>
</protein>
<organism evidence="1 2">
    <name type="scientific">Mya arenaria</name>
    <name type="common">Soft-shell clam</name>
    <dbReference type="NCBI Taxonomy" id="6604"/>
    <lineage>
        <taxon>Eukaryota</taxon>
        <taxon>Metazoa</taxon>
        <taxon>Spiralia</taxon>
        <taxon>Lophotrochozoa</taxon>
        <taxon>Mollusca</taxon>
        <taxon>Bivalvia</taxon>
        <taxon>Autobranchia</taxon>
        <taxon>Heteroconchia</taxon>
        <taxon>Euheterodonta</taxon>
        <taxon>Imparidentia</taxon>
        <taxon>Neoheterodontei</taxon>
        <taxon>Myida</taxon>
        <taxon>Myoidea</taxon>
        <taxon>Myidae</taxon>
        <taxon>Mya</taxon>
    </lineage>
</organism>
<proteinExistence type="predicted"/>
<evidence type="ECO:0000313" key="1">
    <source>
        <dbReference type="EMBL" id="WAR03815.1"/>
    </source>
</evidence>
<evidence type="ECO:0000313" key="2">
    <source>
        <dbReference type="Proteomes" id="UP001164746"/>
    </source>
</evidence>
<dbReference type="EMBL" id="CP111015">
    <property type="protein sequence ID" value="WAR03815.1"/>
    <property type="molecule type" value="Genomic_DNA"/>
</dbReference>
<reference evidence="1" key="1">
    <citation type="submission" date="2022-11" db="EMBL/GenBank/DDBJ databases">
        <title>Centuries of genome instability and evolution in soft-shell clam transmissible cancer (bioRxiv).</title>
        <authorList>
            <person name="Hart S.F.M."/>
            <person name="Yonemitsu M.A."/>
            <person name="Giersch R.M."/>
            <person name="Beal B.F."/>
            <person name="Arriagada G."/>
            <person name="Davis B.W."/>
            <person name="Ostrander E.A."/>
            <person name="Goff S.P."/>
            <person name="Metzger M.J."/>
        </authorList>
    </citation>
    <scope>NUCLEOTIDE SEQUENCE</scope>
    <source>
        <strain evidence="1">MELC-2E11</strain>
        <tissue evidence="1">Siphon/mantle</tissue>
    </source>
</reference>
<dbReference type="Proteomes" id="UP001164746">
    <property type="component" value="Chromosome 4"/>
</dbReference>
<keyword evidence="2" id="KW-1185">Reference proteome</keyword>
<gene>
    <name evidence="1" type="ORF">MAR_010373</name>
</gene>
<name>A0ABY7E1D7_MYAAR</name>
<sequence length="85" mass="9753">MAALQLPRAVILLVMTRYQIRLEIKICSNECKEWKPKQCWDGYLKRNVWKMVCEKNEITCCPGFQGPQCEDGGYKAPTKGTLLSV</sequence>
<accession>A0ABY7E1D7</accession>